<keyword evidence="4" id="KW-1185">Reference proteome</keyword>
<feature type="compositionally biased region" description="Low complexity" evidence="2">
    <location>
        <begin position="91"/>
        <end position="102"/>
    </location>
</feature>
<evidence type="ECO:0000256" key="1">
    <source>
        <dbReference type="SAM" id="Coils"/>
    </source>
</evidence>
<organism evidence="3 4">
    <name type="scientific">Protomyces lactucae-debilis</name>
    <dbReference type="NCBI Taxonomy" id="2754530"/>
    <lineage>
        <taxon>Eukaryota</taxon>
        <taxon>Fungi</taxon>
        <taxon>Dikarya</taxon>
        <taxon>Ascomycota</taxon>
        <taxon>Taphrinomycotina</taxon>
        <taxon>Taphrinomycetes</taxon>
        <taxon>Taphrinales</taxon>
        <taxon>Protomycetaceae</taxon>
        <taxon>Protomyces</taxon>
    </lineage>
</organism>
<dbReference type="GeneID" id="63785127"/>
<proteinExistence type="predicted"/>
<protein>
    <submittedName>
        <fullName evidence="3">Uncharacterized protein</fullName>
    </submittedName>
</protein>
<sequence length="442" mass="48828">MRGQGLNEIVLRMLSVREGIDRHKASAELAELEERARQGQLPSSDAERLEELQYRRTKEATRSRLSHSSQGSRRTQTSRPKQALSNLSPNAADAQAGSSASSMTVPNALPSIQSDDSSNLHASPAIDVPGLPSSTAEQQRHDAQAVEPPLFHASVYRTGTQDVSTSEDVELGSHVNGSSSGTGRSHPGRHVQDAESVASSGKDTPDSNDAQAFQSLKRPAAALSKPSVAPTSQHDIPNEQQKMDRAKPSGIFTDPQSPPDADFSMVEGVAINGHAPLAIKALPNGHVNVEIGNKIACQSESSHVSHARQRIARLERELEQMQERLASILYEQSKKTKLIWNNSRAACQVYLMYSWKRWKPDWTLDIMYSWKRWKRGWKPDIKNLKHGCSKCLRRSCLLSPEMLALLHPSRRGMERARVFERMSPHNRHSSDMLSTCSGSSVD</sequence>
<comment type="caution">
    <text evidence="3">The sequence shown here is derived from an EMBL/GenBank/DDBJ whole genome shotgun (WGS) entry which is preliminary data.</text>
</comment>
<feature type="compositionally biased region" description="Polar residues" evidence="2">
    <location>
        <begin position="110"/>
        <end position="121"/>
    </location>
</feature>
<dbReference type="RefSeq" id="XP_040727698.1">
    <property type="nucleotide sequence ID" value="XM_040868528.1"/>
</dbReference>
<name>A0A1Y2FS59_PROLT</name>
<feature type="coiled-coil region" evidence="1">
    <location>
        <begin position="297"/>
        <end position="331"/>
    </location>
</feature>
<evidence type="ECO:0000313" key="3">
    <source>
        <dbReference type="EMBL" id="ORY86842.1"/>
    </source>
</evidence>
<feature type="region of interest" description="Disordered" evidence="2">
    <location>
        <begin position="161"/>
        <end position="240"/>
    </location>
</feature>
<dbReference type="EMBL" id="MCFI01000002">
    <property type="protein sequence ID" value="ORY86842.1"/>
    <property type="molecule type" value="Genomic_DNA"/>
</dbReference>
<feature type="compositionally biased region" description="Low complexity" evidence="2">
    <location>
        <begin position="66"/>
        <end position="79"/>
    </location>
</feature>
<evidence type="ECO:0000256" key="2">
    <source>
        <dbReference type="SAM" id="MobiDB-lite"/>
    </source>
</evidence>
<feature type="compositionally biased region" description="Basic and acidic residues" evidence="2">
    <location>
        <begin position="45"/>
        <end position="62"/>
    </location>
</feature>
<feature type="compositionally biased region" description="Polar residues" evidence="2">
    <location>
        <begin position="197"/>
        <end position="214"/>
    </location>
</feature>
<keyword evidence="1" id="KW-0175">Coiled coil</keyword>
<gene>
    <name evidence="3" type="ORF">BCR37DRAFT_376107</name>
</gene>
<accession>A0A1Y2FS59</accession>
<dbReference type="Proteomes" id="UP000193685">
    <property type="component" value="Unassembled WGS sequence"/>
</dbReference>
<feature type="compositionally biased region" description="Polar residues" evidence="2">
    <location>
        <begin position="229"/>
        <end position="240"/>
    </location>
</feature>
<evidence type="ECO:0000313" key="4">
    <source>
        <dbReference type="Proteomes" id="UP000193685"/>
    </source>
</evidence>
<dbReference type="AlphaFoldDB" id="A0A1Y2FS59"/>
<reference evidence="3 4" key="1">
    <citation type="submission" date="2016-07" db="EMBL/GenBank/DDBJ databases">
        <title>Pervasive Adenine N6-methylation of Active Genes in Fungi.</title>
        <authorList>
            <consortium name="DOE Joint Genome Institute"/>
            <person name="Mondo S.J."/>
            <person name="Dannebaum R.O."/>
            <person name="Kuo R.C."/>
            <person name="Labutti K."/>
            <person name="Haridas S."/>
            <person name="Kuo A."/>
            <person name="Salamov A."/>
            <person name="Ahrendt S.R."/>
            <person name="Lipzen A."/>
            <person name="Sullivan W."/>
            <person name="Andreopoulos W.B."/>
            <person name="Clum A."/>
            <person name="Lindquist E."/>
            <person name="Daum C."/>
            <person name="Ramamoorthy G.K."/>
            <person name="Gryganskyi A."/>
            <person name="Culley D."/>
            <person name="Magnuson J.K."/>
            <person name="James T.Y."/>
            <person name="O'Malley M.A."/>
            <person name="Stajich J.E."/>
            <person name="Spatafora J.W."/>
            <person name="Visel A."/>
            <person name="Grigoriev I.V."/>
        </authorList>
    </citation>
    <scope>NUCLEOTIDE SEQUENCE [LARGE SCALE GENOMIC DNA]</scope>
    <source>
        <strain evidence="3 4">12-1054</strain>
    </source>
</reference>
<feature type="region of interest" description="Disordered" evidence="2">
    <location>
        <begin position="33"/>
        <end position="143"/>
    </location>
</feature>